<evidence type="ECO:0000256" key="5">
    <source>
        <dbReference type="PIRSR" id="PIRSR634603-1"/>
    </source>
</evidence>
<dbReference type="SFLD" id="SFLDS00001">
    <property type="entry name" value="Enolase"/>
    <property type="match status" value="1"/>
</dbReference>
<accession>A0A1T5CV08</accession>
<evidence type="ECO:0000256" key="1">
    <source>
        <dbReference type="ARBA" id="ARBA00008031"/>
    </source>
</evidence>
<dbReference type="GO" id="GO:0006518">
    <property type="term" value="P:peptide metabolic process"/>
    <property type="evidence" value="ECO:0007669"/>
    <property type="project" value="UniProtKB-ARBA"/>
</dbReference>
<dbReference type="GO" id="GO:0016855">
    <property type="term" value="F:racemase and epimerase activity, acting on amino acids and derivatives"/>
    <property type="evidence" value="ECO:0007669"/>
    <property type="project" value="UniProtKB-UniRule"/>
</dbReference>
<feature type="binding site" evidence="6">
    <location>
        <position position="214"/>
    </location>
    <ligand>
        <name>Mg(2+)</name>
        <dbReference type="ChEBI" id="CHEBI:18420"/>
    </ligand>
</feature>
<evidence type="ECO:0000259" key="8">
    <source>
        <dbReference type="SMART" id="SM00922"/>
    </source>
</evidence>
<comment type="similarity">
    <text evidence="1 7">Belongs to the mandelate racemase/muconate lactonizing enzyme family.</text>
</comment>
<feature type="active site" description="Proton acceptor; specific for (R)-substrate epimerization" evidence="5">
    <location>
        <position position="160"/>
    </location>
</feature>
<dbReference type="SUPFAM" id="SSF51604">
    <property type="entry name" value="Enolase C-terminal domain-like"/>
    <property type="match status" value="1"/>
</dbReference>
<dbReference type="FunFam" id="3.30.390.10:FF:000009">
    <property type="entry name" value="Hydrophobic dipeptide epimerase"/>
    <property type="match status" value="1"/>
</dbReference>
<gene>
    <name evidence="9" type="ORF">SAMN05660226_02376</name>
</gene>
<dbReference type="InterPro" id="IPR034603">
    <property type="entry name" value="Dipeptide_epimerase"/>
</dbReference>
<evidence type="ECO:0000256" key="4">
    <source>
        <dbReference type="ARBA" id="ARBA00023235"/>
    </source>
</evidence>
<dbReference type="EC" id="5.1.1.-" evidence="7"/>
<dbReference type="Pfam" id="PF13378">
    <property type="entry name" value="MR_MLE_C"/>
    <property type="match status" value="1"/>
</dbReference>
<dbReference type="SFLD" id="SFLDG00180">
    <property type="entry name" value="muconate_cycloisomerase"/>
    <property type="match status" value="1"/>
</dbReference>
<dbReference type="STRING" id="623280.SAMN05660226_02376"/>
<dbReference type="CDD" id="cd03319">
    <property type="entry name" value="L-Ala-DL-Glu_epimerase"/>
    <property type="match status" value="1"/>
</dbReference>
<evidence type="ECO:0000256" key="2">
    <source>
        <dbReference type="ARBA" id="ARBA00022723"/>
    </source>
</evidence>
<dbReference type="InterPro" id="IPR036849">
    <property type="entry name" value="Enolase-like_C_sf"/>
</dbReference>
<evidence type="ECO:0000256" key="6">
    <source>
        <dbReference type="PIRSR" id="PIRSR634603-3"/>
    </source>
</evidence>
<dbReference type="SFLD" id="SFLDF00009">
    <property type="entry name" value="o-succinylbenzoate_synthase"/>
    <property type="match status" value="1"/>
</dbReference>
<name>A0A1T5CV08_9SPHI</name>
<dbReference type="InterPro" id="IPR013342">
    <property type="entry name" value="Mandelate_racemase_C"/>
</dbReference>
<evidence type="ECO:0000256" key="3">
    <source>
        <dbReference type="ARBA" id="ARBA00022842"/>
    </source>
</evidence>
<evidence type="ECO:0000313" key="9">
    <source>
        <dbReference type="EMBL" id="SKB63292.1"/>
    </source>
</evidence>
<dbReference type="PANTHER" id="PTHR48073">
    <property type="entry name" value="O-SUCCINYLBENZOATE SYNTHASE-RELATED"/>
    <property type="match status" value="1"/>
</dbReference>
<feature type="domain" description="Mandelate racemase/muconate lactonizing enzyme C-terminal" evidence="8">
    <location>
        <begin position="139"/>
        <end position="235"/>
    </location>
</feature>
<dbReference type="InterPro" id="IPR013341">
    <property type="entry name" value="Mandelate_racemase_N_dom"/>
</dbReference>
<dbReference type="Pfam" id="PF02746">
    <property type="entry name" value="MR_MLE_N"/>
    <property type="match status" value="1"/>
</dbReference>
<keyword evidence="10" id="KW-1185">Reference proteome</keyword>
<dbReference type="RefSeq" id="WP_079717065.1">
    <property type="nucleotide sequence ID" value="NZ_FUYS01000005.1"/>
</dbReference>
<dbReference type="SMART" id="SM00922">
    <property type="entry name" value="MR_MLE"/>
    <property type="match status" value="1"/>
</dbReference>
<feature type="binding site" evidence="6">
    <location>
        <position position="239"/>
    </location>
    <ligand>
        <name>Mg(2+)</name>
        <dbReference type="ChEBI" id="CHEBI:18420"/>
    </ligand>
</feature>
<dbReference type="Gene3D" id="3.30.390.10">
    <property type="entry name" value="Enolase-like, N-terminal domain"/>
    <property type="match status" value="1"/>
</dbReference>
<proteinExistence type="inferred from homology"/>
<dbReference type="OrthoDB" id="9775391at2"/>
<organism evidence="9 10">
    <name type="scientific">Parapedobacter luteus</name>
    <dbReference type="NCBI Taxonomy" id="623280"/>
    <lineage>
        <taxon>Bacteria</taxon>
        <taxon>Pseudomonadati</taxon>
        <taxon>Bacteroidota</taxon>
        <taxon>Sphingobacteriia</taxon>
        <taxon>Sphingobacteriales</taxon>
        <taxon>Sphingobacteriaceae</taxon>
        <taxon>Parapedobacter</taxon>
    </lineage>
</organism>
<dbReference type="InterPro" id="IPR029065">
    <property type="entry name" value="Enolase_C-like"/>
</dbReference>
<dbReference type="GO" id="GO:0000287">
    <property type="term" value="F:magnesium ion binding"/>
    <property type="evidence" value="ECO:0007669"/>
    <property type="project" value="UniProtKB-ARBA"/>
</dbReference>
<keyword evidence="2 6" id="KW-0479">Metal-binding</keyword>
<dbReference type="SUPFAM" id="SSF54826">
    <property type="entry name" value="Enolase N-terminal domain-like"/>
    <property type="match status" value="1"/>
</dbReference>
<feature type="active site" description="Proton acceptor; specific for (S)-substrate epimerization" evidence="5">
    <location>
        <position position="263"/>
    </location>
</feature>
<keyword evidence="3 6" id="KW-0460">Magnesium</keyword>
<feature type="binding site" evidence="6">
    <location>
        <position position="188"/>
    </location>
    <ligand>
        <name>Mg(2+)</name>
        <dbReference type="ChEBI" id="CHEBI:18420"/>
    </ligand>
</feature>
<comment type="cofactor">
    <cofactor evidence="6 7">
        <name>Mg(2+)</name>
        <dbReference type="ChEBI" id="CHEBI:18420"/>
    </cofactor>
    <text evidence="6 7">Binds 1 Mg(2+) ion per subunit.</text>
</comment>
<sequence>MNITTITIYRFSIRMEPFTIATGTMNHAQNLLVRIATDTGMEGFGECSAFPAIVGETQDTCFVVAQAFARIWKGKDALDITERLAELDAYTAKNPTVKSAFDMALFDLVAKHAGLPLYRYLGGEARQVVSDITIGIGPLATMVATARRYATQGATAIKVKVGNDVNTDVAKIAAIRQAVGPKIAIRIDANQGWTFRQAIFALQAMEAIEVEFCEQPLHTSDDELLYALRQAVSIPIMADESCYSARDARKLARNRSCDYINIKLAKSGGIHEALKIHQVCQQERIACMIGGMLESRLAVTANLHLAYACSGIHFFDLDSALLGLLEDPVIGGATYDRYLMTLPDAAGIGASVDEQYLKGLEQVIV</sequence>
<dbReference type="AlphaFoldDB" id="A0A1T5CV08"/>
<dbReference type="Gene3D" id="3.20.20.120">
    <property type="entry name" value="Enolase-like C-terminal domain"/>
    <property type="match status" value="1"/>
</dbReference>
<dbReference type="InterPro" id="IPR029017">
    <property type="entry name" value="Enolase-like_N"/>
</dbReference>
<dbReference type="EMBL" id="FUYS01000005">
    <property type="protein sequence ID" value="SKB63292.1"/>
    <property type="molecule type" value="Genomic_DNA"/>
</dbReference>
<protein>
    <recommendedName>
        <fullName evidence="7">Dipeptide epimerase</fullName>
        <ecNumber evidence="7">5.1.1.-</ecNumber>
    </recommendedName>
</protein>
<keyword evidence="4 7" id="KW-0413">Isomerase</keyword>
<evidence type="ECO:0000256" key="7">
    <source>
        <dbReference type="RuleBase" id="RU366006"/>
    </source>
</evidence>
<evidence type="ECO:0000313" key="10">
    <source>
        <dbReference type="Proteomes" id="UP000190541"/>
    </source>
</evidence>
<dbReference type="PANTHER" id="PTHR48073:SF2">
    <property type="entry name" value="O-SUCCINYLBENZOATE SYNTHASE"/>
    <property type="match status" value="1"/>
</dbReference>
<reference evidence="9 10" key="1">
    <citation type="submission" date="2017-02" db="EMBL/GenBank/DDBJ databases">
        <authorList>
            <person name="Peterson S.W."/>
        </authorList>
    </citation>
    <scope>NUCLEOTIDE SEQUENCE [LARGE SCALE GENOMIC DNA]</scope>
    <source>
        <strain evidence="9 10">DSM 22899</strain>
    </source>
</reference>
<dbReference type="Proteomes" id="UP000190541">
    <property type="component" value="Unassembled WGS sequence"/>
</dbReference>